<dbReference type="SMART" id="SM00331">
    <property type="entry name" value="PP2C_SIG"/>
    <property type="match status" value="1"/>
</dbReference>
<evidence type="ECO:0000313" key="4">
    <source>
        <dbReference type="Proteomes" id="UP000229385"/>
    </source>
</evidence>
<reference evidence="4" key="1">
    <citation type="submission" date="2017-09" db="EMBL/GenBank/DDBJ databases">
        <title>Depth-based differentiation of microbial function through sediment-hosted aquifers and enrichment of novel symbionts in the deep terrestrial subsurface.</title>
        <authorList>
            <person name="Probst A.J."/>
            <person name="Ladd B."/>
            <person name="Jarett J.K."/>
            <person name="Geller-Mcgrath D.E."/>
            <person name="Sieber C.M.K."/>
            <person name="Emerson J.B."/>
            <person name="Anantharaman K."/>
            <person name="Thomas B.C."/>
            <person name="Malmstrom R."/>
            <person name="Stieglmeier M."/>
            <person name="Klingl A."/>
            <person name="Woyke T."/>
            <person name="Ryan C.M."/>
            <person name="Banfield J.F."/>
        </authorList>
    </citation>
    <scope>NUCLEOTIDE SEQUENCE [LARGE SCALE GENOMIC DNA]</scope>
</reference>
<feature type="domain" description="PPM-type phosphatase" evidence="2">
    <location>
        <begin position="35"/>
        <end position="317"/>
    </location>
</feature>
<dbReference type="SUPFAM" id="SSF81606">
    <property type="entry name" value="PP2C-like"/>
    <property type="match status" value="1"/>
</dbReference>
<accession>A0A2M7XBB4</accession>
<name>A0A2M7XBB4_9BACT</name>
<feature type="compositionally biased region" description="Basic and acidic residues" evidence="1">
    <location>
        <begin position="321"/>
        <end position="336"/>
    </location>
</feature>
<dbReference type="EMBL" id="PFWU01000048">
    <property type="protein sequence ID" value="PJA45177.1"/>
    <property type="molecule type" value="Genomic_DNA"/>
</dbReference>
<evidence type="ECO:0000256" key="1">
    <source>
        <dbReference type="SAM" id="MobiDB-lite"/>
    </source>
</evidence>
<sequence>MRQRGENVQIVFERVNTHEVFKEEMNQGQPAVAARTELGSDQRRATPEVSKVHRPDLGLFLIAQGSGEGVSGQMASYQAMEVMNNVLGEALDEKIKNNGKAPVDQAEKTKHIDALIRAEMKHAFQSIGDQLQLQKRVMSGIERMGVRPSVVKHVEMPDGAQRMYVGHLGDSRVYLHRDGKLQQLTEDTTSFALQKPFFSPEELRQIDQSVNPSQLPAGQRSIFSMREDVMDVNSDRDSTSLLQVQVYDLQPGDRVLLVNGGVQHNVLTKEMEGLMNRDLDDVGTERMIQAFADRETGAPNPRGRAEAADVAAVVYTVSERRRTGGAEKQRREHEQQRVSLETQVKHHEKRGAELRLALHERDQQLERLQAGTVLRDRLRMQIERTQLAQEEANHRYQAATSKLSLLDTRVPPRLSVNAFAMHRPNKEIADALTELRIQSDMIHAERTQAQRDYWQQHAEQKQLEARLEQTIQIGARLE</sequence>
<dbReference type="InterPro" id="IPR001932">
    <property type="entry name" value="PPM-type_phosphatase-like_dom"/>
</dbReference>
<comment type="caution">
    <text evidence="3">The sequence shown here is derived from an EMBL/GenBank/DDBJ whole genome shotgun (WGS) entry which is preliminary data.</text>
</comment>
<proteinExistence type="predicted"/>
<evidence type="ECO:0000259" key="2">
    <source>
        <dbReference type="SMART" id="SM00331"/>
    </source>
</evidence>
<gene>
    <name evidence="3" type="ORF">CO174_04560</name>
</gene>
<dbReference type="Gene3D" id="3.60.40.10">
    <property type="entry name" value="PPM-type phosphatase domain"/>
    <property type="match status" value="1"/>
</dbReference>
<dbReference type="AlphaFoldDB" id="A0A2M7XBB4"/>
<dbReference type="Proteomes" id="UP000229385">
    <property type="component" value="Unassembled WGS sequence"/>
</dbReference>
<dbReference type="InterPro" id="IPR036457">
    <property type="entry name" value="PPM-type-like_dom_sf"/>
</dbReference>
<feature type="region of interest" description="Disordered" evidence="1">
    <location>
        <begin position="321"/>
        <end position="346"/>
    </location>
</feature>
<protein>
    <recommendedName>
        <fullName evidence="2">PPM-type phosphatase domain-containing protein</fullName>
    </recommendedName>
</protein>
<organism evidence="3 4">
    <name type="scientific">Candidatus Uhrbacteria bacterium CG_4_9_14_3_um_filter_50_9</name>
    <dbReference type="NCBI Taxonomy" id="1975035"/>
    <lineage>
        <taxon>Bacteria</taxon>
        <taxon>Candidatus Uhriibacteriota</taxon>
    </lineage>
</organism>
<evidence type="ECO:0000313" key="3">
    <source>
        <dbReference type="EMBL" id="PJA45177.1"/>
    </source>
</evidence>